<accession>A0A1E4TAY1</accession>
<keyword evidence="3" id="KW-1185">Reference proteome</keyword>
<name>A0A1E4TAY1_9ASCO</name>
<keyword evidence="1" id="KW-0812">Transmembrane</keyword>
<dbReference type="Proteomes" id="UP000095023">
    <property type="component" value="Unassembled WGS sequence"/>
</dbReference>
<protein>
    <submittedName>
        <fullName evidence="2">Uncharacterized protein</fullName>
    </submittedName>
</protein>
<dbReference type="EMBL" id="KV453843">
    <property type="protein sequence ID" value="ODV88935.1"/>
    <property type="molecule type" value="Genomic_DNA"/>
</dbReference>
<keyword evidence="1" id="KW-1133">Transmembrane helix</keyword>
<evidence type="ECO:0000256" key="1">
    <source>
        <dbReference type="SAM" id="Phobius"/>
    </source>
</evidence>
<evidence type="ECO:0000313" key="2">
    <source>
        <dbReference type="EMBL" id="ODV88935.1"/>
    </source>
</evidence>
<feature type="transmembrane region" description="Helical" evidence="1">
    <location>
        <begin position="50"/>
        <end position="69"/>
    </location>
</feature>
<proteinExistence type="predicted"/>
<dbReference type="AlphaFoldDB" id="A0A1E4TAY1"/>
<gene>
    <name evidence="2" type="ORF">CANCADRAFT_32362</name>
</gene>
<organism evidence="2 3">
    <name type="scientific">Tortispora caseinolytica NRRL Y-17796</name>
    <dbReference type="NCBI Taxonomy" id="767744"/>
    <lineage>
        <taxon>Eukaryota</taxon>
        <taxon>Fungi</taxon>
        <taxon>Dikarya</taxon>
        <taxon>Ascomycota</taxon>
        <taxon>Saccharomycotina</taxon>
        <taxon>Trigonopsidomycetes</taxon>
        <taxon>Trigonopsidales</taxon>
        <taxon>Trigonopsidaceae</taxon>
        <taxon>Tortispora</taxon>
    </lineage>
</organism>
<evidence type="ECO:0000313" key="3">
    <source>
        <dbReference type="Proteomes" id="UP000095023"/>
    </source>
</evidence>
<reference evidence="3" key="1">
    <citation type="submission" date="2016-02" db="EMBL/GenBank/DDBJ databases">
        <title>Comparative genomics of biotechnologically important yeasts.</title>
        <authorList>
            <consortium name="DOE Joint Genome Institute"/>
            <person name="Riley R."/>
            <person name="Haridas S."/>
            <person name="Wolfe K.H."/>
            <person name="Lopes M.R."/>
            <person name="Hittinger C.T."/>
            <person name="Goker M."/>
            <person name="Salamov A."/>
            <person name="Wisecaver J."/>
            <person name="Long T.M."/>
            <person name="Aerts A.L."/>
            <person name="Barry K."/>
            <person name="Choi C."/>
            <person name="Clum A."/>
            <person name="Coughlan A.Y."/>
            <person name="Deshpande S."/>
            <person name="Douglass A.P."/>
            <person name="Hanson S.J."/>
            <person name="Klenk H.-P."/>
            <person name="Labutti K."/>
            <person name="Lapidus A."/>
            <person name="Lindquist E."/>
            <person name="Lipzen A."/>
            <person name="Meier-Kolthoff J.P."/>
            <person name="Ohm R.A."/>
            <person name="Otillar R.P."/>
            <person name="Pangilinan J."/>
            <person name="Peng Y."/>
            <person name="Rokas A."/>
            <person name="Rosa C.A."/>
            <person name="Scheuner C."/>
            <person name="Sibirny A.A."/>
            <person name="Slot J.C."/>
            <person name="Stielow J.B."/>
            <person name="Sun H."/>
            <person name="Kurtzman C.P."/>
            <person name="Blackwell M."/>
            <person name="Jeffries T.W."/>
            <person name="Grigoriev I.V."/>
        </authorList>
    </citation>
    <scope>NUCLEOTIDE SEQUENCE [LARGE SCALE GENOMIC DNA]</scope>
    <source>
        <strain evidence="3">NRRL Y-17796</strain>
    </source>
</reference>
<sequence length="76" mass="9249">MLFVPEFKLEKYVTVQYGRNAPVRFRRQLNIPRKRSFRSTSDFLQSFHSYLIPIYTILLYFISSNIYLFKISVNIY</sequence>
<keyword evidence="1" id="KW-0472">Membrane</keyword>